<organism evidence="2 3">
    <name type="scientific">Labedaea rhizosphaerae</name>
    <dbReference type="NCBI Taxonomy" id="598644"/>
    <lineage>
        <taxon>Bacteria</taxon>
        <taxon>Bacillati</taxon>
        <taxon>Actinomycetota</taxon>
        <taxon>Actinomycetes</taxon>
        <taxon>Pseudonocardiales</taxon>
        <taxon>Pseudonocardiaceae</taxon>
        <taxon>Labedaea</taxon>
    </lineage>
</organism>
<evidence type="ECO:0000313" key="3">
    <source>
        <dbReference type="Proteomes" id="UP000295444"/>
    </source>
</evidence>
<feature type="transmembrane region" description="Helical" evidence="1">
    <location>
        <begin position="105"/>
        <end position="124"/>
    </location>
</feature>
<keyword evidence="1" id="KW-1133">Transmembrane helix</keyword>
<sequence length="127" mass="13671">MSMTFRTAKMLVVAYVVLSVLTLGAIVVLRNHPDLVTDAVWVRATIVVLSSLLTLLFTRQAAKGSRRGYLRLRLVSAIMLVAIVVIVALPGAFPVWLRLEQAVCGLLLLGVVIDINSSGVRAAFAAK</sequence>
<feature type="transmembrane region" description="Helical" evidence="1">
    <location>
        <begin position="12"/>
        <end position="29"/>
    </location>
</feature>
<keyword evidence="1" id="KW-0472">Membrane</keyword>
<keyword evidence="3" id="KW-1185">Reference proteome</keyword>
<gene>
    <name evidence="2" type="ORF">EV186_104154</name>
</gene>
<proteinExistence type="predicted"/>
<comment type="caution">
    <text evidence="2">The sequence shown here is derived from an EMBL/GenBank/DDBJ whole genome shotgun (WGS) entry which is preliminary data.</text>
</comment>
<dbReference type="Proteomes" id="UP000295444">
    <property type="component" value="Unassembled WGS sequence"/>
</dbReference>
<dbReference type="EMBL" id="SNXZ01000004">
    <property type="protein sequence ID" value="TDP96172.1"/>
    <property type="molecule type" value="Genomic_DNA"/>
</dbReference>
<protein>
    <submittedName>
        <fullName evidence="2">Uncharacterized protein</fullName>
    </submittedName>
</protein>
<accession>A0A4R6S8G3</accession>
<evidence type="ECO:0000256" key="1">
    <source>
        <dbReference type="SAM" id="Phobius"/>
    </source>
</evidence>
<feature type="transmembrane region" description="Helical" evidence="1">
    <location>
        <begin position="41"/>
        <end position="58"/>
    </location>
</feature>
<feature type="transmembrane region" description="Helical" evidence="1">
    <location>
        <begin position="70"/>
        <end position="93"/>
    </location>
</feature>
<name>A0A4R6S8G3_LABRH</name>
<reference evidence="2 3" key="1">
    <citation type="submission" date="2019-03" db="EMBL/GenBank/DDBJ databases">
        <title>Genomic Encyclopedia of Type Strains, Phase IV (KMG-IV): sequencing the most valuable type-strain genomes for metagenomic binning, comparative biology and taxonomic classification.</title>
        <authorList>
            <person name="Goeker M."/>
        </authorList>
    </citation>
    <scope>NUCLEOTIDE SEQUENCE [LARGE SCALE GENOMIC DNA]</scope>
    <source>
        <strain evidence="2 3">DSM 45361</strain>
    </source>
</reference>
<dbReference type="OrthoDB" id="4230291at2"/>
<dbReference type="AlphaFoldDB" id="A0A4R6S8G3"/>
<evidence type="ECO:0000313" key="2">
    <source>
        <dbReference type="EMBL" id="TDP96172.1"/>
    </source>
</evidence>
<keyword evidence="1" id="KW-0812">Transmembrane</keyword>